<keyword evidence="6 9" id="KW-1133">Transmembrane helix</keyword>
<feature type="transmembrane region" description="Helical" evidence="9">
    <location>
        <begin position="195"/>
        <end position="215"/>
    </location>
</feature>
<evidence type="ECO:0000256" key="2">
    <source>
        <dbReference type="ARBA" id="ARBA00013489"/>
    </source>
</evidence>
<evidence type="ECO:0000256" key="7">
    <source>
        <dbReference type="ARBA" id="ARBA00023136"/>
    </source>
</evidence>
<evidence type="ECO:0000256" key="1">
    <source>
        <dbReference type="ARBA" id="ARBA00004429"/>
    </source>
</evidence>
<dbReference type="GO" id="GO:0015297">
    <property type="term" value="F:antiporter activity"/>
    <property type="evidence" value="ECO:0007669"/>
    <property type="project" value="InterPro"/>
</dbReference>
<evidence type="ECO:0000256" key="3">
    <source>
        <dbReference type="ARBA" id="ARBA00022448"/>
    </source>
</evidence>
<dbReference type="GO" id="GO:0042910">
    <property type="term" value="F:xenobiotic transmembrane transporter activity"/>
    <property type="evidence" value="ECO:0007669"/>
    <property type="project" value="InterPro"/>
</dbReference>
<dbReference type="Pfam" id="PF01554">
    <property type="entry name" value="MatE"/>
    <property type="match status" value="2"/>
</dbReference>
<dbReference type="AlphaFoldDB" id="A0A2T3NB14"/>
<dbReference type="PANTHER" id="PTHR43823:SF3">
    <property type="entry name" value="MULTIDRUG EXPORT PROTEIN MEPA"/>
    <property type="match status" value="1"/>
</dbReference>
<feature type="transmembrane region" description="Helical" evidence="9">
    <location>
        <begin position="245"/>
        <end position="263"/>
    </location>
</feature>
<dbReference type="PIRSF" id="PIRSF006603">
    <property type="entry name" value="DinF"/>
    <property type="match status" value="1"/>
</dbReference>
<feature type="transmembrane region" description="Helical" evidence="9">
    <location>
        <begin position="58"/>
        <end position="79"/>
    </location>
</feature>
<proteinExistence type="predicted"/>
<dbReference type="Proteomes" id="UP000241771">
    <property type="component" value="Unassembled WGS sequence"/>
</dbReference>
<keyword evidence="11" id="KW-1185">Reference proteome</keyword>
<comment type="caution">
    <text evidence="10">The sequence shown here is derived from an EMBL/GenBank/DDBJ whole genome shotgun (WGS) entry which is preliminary data.</text>
</comment>
<keyword evidence="7 9" id="KW-0472">Membrane</keyword>
<evidence type="ECO:0000256" key="5">
    <source>
        <dbReference type="ARBA" id="ARBA00022692"/>
    </source>
</evidence>
<dbReference type="OrthoDB" id="9806302at2"/>
<evidence type="ECO:0000313" key="10">
    <source>
        <dbReference type="EMBL" id="PSW11053.1"/>
    </source>
</evidence>
<name>A0A2T3NB14_9GAMM</name>
<evidence type="ECO:0000313" key="11">
    <source>
        <dbReference type="Proteomes" id="UP000241771"/>
    </source>
</evidence>
<evidence type="ECO:0000256" key="6">
    <source>
        <dbReference type="ARBA" id="ARBA00022989"/>
    </source>
</evidence>
<feature type="transmembrane region" description="Helical" evidence="9">
    <location>
        <begin position="137"/>
        <end position="158"/>
    </location>
</feature>
<organism evidence="10 11">
    <name type="scientific">Photobacterium sanctipauli</name>
    <dbReference type="NCBI Taxonomy" id="1342794"/>
    <lineage>
        <taxon>Bacteria</taxon>
        <taxon>Pseudomonadati</taxon>
        <taxon>Pseudomonadota</taxon>
        <taxon>Gammaproteobacteria</taxon>
        <taxon>Vibrionales</taxon>
        <taxon>Vibrionaceae</taxon>
        <taxon>Photobacterium</taxon>
    </lineage>
</organism>
<dbReference type="InterPro" id="IPR002528">
    <property type="entry name" value="MATE_fam"/>
</dbReference>
<dbReference type="RefSeq" id="WP_051902688.1">
    <property type="nucleotide sequence ID" value="NZ_JGVO01001600.1"/>
</dbReference>
<keyword evidence="4" id="KW-1003">Cell membrane</keyword>
<protein>
    <recommendedName>
        <fullName evidence="2">Multidrug resistance protein NorM</fullName>
    </recommendedName>
    <alternativeName>
        <fullName evidence="8">Na(+)/drug antiporter</fullName>
    </alternativeName>
</protein>
<feature type="transmembrane region" description="Helical" evidence="9">
    <location>
        <begin position="313"/>
        <end position="336"/>
    </location>
</feature>
<sequence>MSEQESLPLNGSPIKTYFHYAIPSLLGLLAISTTSVIDGLFVGLFLGAEALAAVNLLIPYFTLMFAIALMVAIGGSVLAGKYIGQNKPKAASAAFSQSLLTIIGFTLIVASTCWYFDRWLFQLLGAPETLFSLMQQYFQVIAFGMVVQLANLVMYYFVRVDGYPQFGTQALMVGAVTNIILDAVFIGYLQLGIAYAAWATVIAQVVQCLFLLRFFTFRKRQLTFTLHGISLSTLLRSLYNGCSEFINEISVGVVIFSIHWLLLNNGNEQGVAGFAIANYLLFIGMMVYYGFIDPLHVLISQNLGAGNTKRIQAFVKIAALTLGGVSLLLAMIALFANQLIAGIFLEDPTSAAALQAKQFMTYIWPCFLFSGFNVLLSAYFTALHQPLPSACISLSRGLVLPVIFLMCFALYIPQWHFLYALPLAEALTLSLALILYLRHKKGFSSSTTKQASSLLT</sequence>
<feature type="transmembrane region" description="Helical" evidence="9">
    <location>
        <begin position="394"/>
        <end position="412"/>
    </location>
</feature>
<accession>A0A2T3NB14</accession>
<dbReference type="GO" id="GO:0005886">
    <property type="term" value="C:plasma membrane"/>
    <property type="evidence" value="ECO:0007669"/>
    <property type="project" value="UniProtKB-SubCell"/>
</dbReference>
<evidence type="ECO:0000256" key="8">
    <source>
        <dbReference type="ARBA" id="ARBA00030855"/>
    </source>
</evidence>
<feature type="transmembrane region" description="Helical" evidence="9">
    <location>
        <begin position="20"/>
        <end position="46"/>
    </location>
</feature>
<feature type="transmembrane region" description="Helical" evidence="9">
    <location>
        <begin position="99"/>
        <end position="117"/>
    </location>
</feature>
<feature type="transmembrane region" description="Helical" evidence="9">
    <location>
        <begin position="418"/>
        <end position="437"/>
    </location>
</feature>
<feature type="transmembrane region" description="Helical" evidence="9">
    <location>
        <begin position="170"/>
        <end position="189"/>
    </location>
</feature>
<keyword evidence="5 9" id="KW-0812">Transmembrane</keyword>
<comment type="subcellular location">
    <subcellularLocation>
        <location evidence="1">Cell inner membrane</location>
        <topology evidence="1">Multi-pass membrane protein</topology>
    </subcellularLocation>
</comment>
<gene>
    <name evidence="10" type="ORF">C9I98_24680</name>
</gene>
<feature type="transmembrane region" description="Helical" evidence="9">
    <location>
        <begin position="362"/>
        <end position="382"/>
    </location>
</feature>
<dbReference type="InterPro" id="IPR048279">
    <property type="entry name" value="MdtK-like"/>
</dbReference>
<evidence type="ECO:0000256" key="9">
    <source>
        <dbReference type="SAM" id="Phobius"/>
    </source>
</evidence>
<feature type="transmembrane region" description="Helical" evidence="9">
    <location>
        <begin position="269"/>
        <end position="292"/>
    </location>
</feature>
<dbReference type="PANTHER" id="PTHR43823">
    <property type="entry name" value="SPORULATION PROTEIN YKVU"/>
    <property type="match status" value="1"/>
</dbReference>
<dbReference type="InterPro" id="IPR051327">
    <property type="entry name" value="MATE_MepA_subfamily"/>
</dbReference>
<evidence type="ECO:0000256" key="4">
    <source>
        <dbReference type="ARBA" id="ARBA00022475"/>
    </source>
</evidence>
<keyword evidence="3" id="KW-0813">Transport</keyword>
<reference evidence="10 11" key="1">
    <citation type="submission" date="2018-01" db="EMBL/GenBank/DDBJ databases">
        <title>Whole genome sequencing of Histamine producing bacteria.</title>
        <authorList>
            <person name="Butler K."/>
        </authorList>
    </citation>
    <scope>NUCLEOTIDE SEQUENCE [LARGE SCALE GENOMIC DNA]</scope>
    <source>
        <strain evidence="10 11">DSM 100436</strain>
    </source>
</reference>
<dbReference type="EMBL" id="PYMA01000025">
    <property type="protein sequence ID" value="PSW11053.1"/>
    <property type="molecule type" value="Genomic_DNA"/>
</dbReference>